<comment type="caution">
    <text evidence="2">The sequence shown here is derived from an EMBL/GenBank/DDBJ whole genome shotgun (WGS) entry which is preliminary data.</text>
</comment>
<dbReference type="InterPro" id="IPR001480">
    <property type="entry name" value="Bulb-type_lectin_dom"/>
</dbReference>
<protein>
    <recommendedName>
        <fullName evidence="1">Bulb-type lectin domain-containing protein</fullName>
    </recommendedName>
</protein>
<dbReference type="EMBL" id="BOMH01000097">
    <property type="protein sequence ID" value="GID71104.1"/>
    <property type="molecule type" value="Genomic_DNA"/>
</dbReference>
<gene>
    <name evidence="2" type="ORF">Acy02nite_89850</name>
</gene>
<evidence type="ECO:0000313" key="3">
    <source>
        <dbReference type="Proteomes" id="UP000619479"/>
    </source>
</evidence>
<organism evidence="2 3">
    <name type="scientific">Actinoplanes cyaneus</name>
    <dbReference type="NCBI Taxonomy" id="52696"/>
    <lineage>
        <taxon>Bacteria</taxon>
        <taxon>Bacillati</taxon>
        <taxon>Actinomycetota</taxon>
        <taxon>Actinomycetes</taxon>
        <taxon>Micromonosporales</taxon>
        <taxon>Micromonosporaceae</taxon>
        <taxon>Actinoplanes</taxon>
    </lineage>
</organism>
<evidence type="ECO:0000313" key="2">
    <source>
        <dbReference type="EMBL" id="GID71104.1"/>
    </source>
</evidence>
<evidence type="ECO:0000259" key="1">
    <source>
        <dbReference type="PROSITE" id="PS50927"/>
    </source>
</evidence>
<proteinExistence type="predicted"/>
<dbReference type="InterPro" id="IPR036426">
    <property type="entry name" value="Bulb-type_lectin_dom_sf"/>
</dbReference>
<dbReference type="Gene3D" id="2.90.10.10">
    <property type="entry name" value="Bulb-type lectin domain"/>
    <property type="match status" value="2"/>
</dbReference>
<dbReference type="Proteomes" id="UP000619479">
    <property type="component" value="Unassembled WGS sequence"/>
</dbReference>
<reference evidence="2" key="1">
    <citation type="submission" date="2021-01" db="EMBL/GenBank/DDBJ databases">
        <title>Whole genome shotgun sequence of Actinoplanes cyaneus NBRC 14990.</title>
        <authorList>
            <person name="Komaki H."/>
            <person name="Tamura T."/>
        </authorList>
    </citation>
    <scope>NUCLEOTIDE SEQUENCE</scope>
    <source>
        <strain evidence="2">NBRC 14990</strain>
    </source>
</reference>
<sequence>MFGMTAPAVAQNVGTVLNRGDQLNPDDFIEVTWPGGTYWLIMQLDGNLVLYKGDRDHHVTKVCWASNTAGRGWNSVYAKYQGQDGNFVLYTFSGFAIWASNTVGVPGNTVDVSGRGRLFVGTKRISGDC</sequence>
<dbReference type="PROSITE" id="PS50927">
    <property type="entry name" value="BULB_LECTIN"/>
    <property type="match status" value="1"/>
</dbReference>
<dbReference type="AlphaFoldDB" id="A0A919MCW7"/>
<name>A0A919MCW7_9ACTN</name>
<keyword evidence="3" id="KW-1185">Reference proteome</keyword>
<feature type="domain" description="Bulb-type lectin" evidence="1">
    <location>
        <begin position="1"/>
        <end position="102"/>
    </location>
</feature>
<dbReference type="SUPFAM" id="SSF51110">
    <property type="entry name" value="alpha-D-mannose-specific plant lectins"/>
    <property type="match status" value="1"/>
</dbReference>
<accession>A0A919MCW7</accession>